<keyword evidence="3" id="KW-1185">Reference proteome</keyword>
<name>A0A1W1WTY6_9BACT</name>
<dbReference type="RefSeq" id="WP_084275442.1">
    <property type="nucleotide sequence ID" value="NZ_AP026671.1"/>
</dbReference>
<dbReference type="AlphaFoldDB" id="A0A1W1WTY6"/>
<feature type="transmembrane region" description="Helical" evidence="1">
    <location>
        <begin position="30"/>
        <end position="51"/>
    </location>
</feature>
<dbReference type="Proteomes" id="UP000192602">
    <property type="component" value="Unassembled WGS sequence"/>
</dbReference>
<feature type="transmembrane region" description="Helical" evidence="1">
    <location>
        <begin position="7"/>
        <end position="24"/>
    </location>
</feature>
<evidence type="ECO:0000313" key="3">
    <source>
        <dbReference type="Proteomes" id="UP000192602"/>
    </source>
</evidence>
<proteinExistence type="predicted"/>
<keyword evidence="1" id="KW-0472">Membrane</keyword>
<dbReference type="EMBL" id="FWWZ01000001">
    <property type="protein sequence ID" value="SMC09203.1"/>
    <property type="molecule type" value="Genomic_DNA"/>
</dbReference>
<gene>
    <name evidence="2" type="ORF">SAMN05660197_1008</name>
</gene>
<keyword evidence="1" id="KW-0812">Transmembrane</keyword>
<protein>
    <submittedName>
        <fullName evidence="2">Uncharacterized protein</fullName>
    </submittedName>
</protein>
<reference evidence="3" key="1">
    <citation type="submission" date="2017-04" db="EMBL/GenBank/DDBJ databases">
        <authorList>
            <person name="Varghese N."/>
            <person name="Submissions S."/>
        </authorList>
    </citation>
    <scope>NUCLEOTIDE SEQUENCE [LARGE SCALE GENOMIC DNA]</scope>
    <source>
        <strain evidence="3">DSM 16512</strain>
    </source>
</reference>
<keyword evidence="1" id="KW-1133">Transmembrane helix</keyword>
<organism evidence="2 3">
    <name type="scientific">Nitratiruptor tergarcus DSM 16512</name>
    <dbReference type="NCBI Taxonomy" id="1069081"/>
    <lineage>
        <taxon>Bacteria</taxon>
        <taxon>Pseudomonadati</taxon>
        <taxon>Campylobacterota</taxon>
        <taxon>Epsilonproteobacteria</taxon>
        <taxon>Nautiliales</taxon>
        <taxon>Nitratiruptoraceae</taxon>
        <taxon>Nitratiruptor</taxon>
    </lineage>
</organism>
<evidence type="ECO:0000256" key="1">
    <source>
        <dbReference type="SAM" id="Phobius"/>
    </source>
</evidence>
<sequence>MNRYIPFIVFIVVIISGIIAKILNSYLWEIYGILDTASAVALAILAGWGFIEFIRNEQPVEIIFEIDGKRVDTGLSLLRKNFTRSELMGILGMIQKDQDTRYKLSFFQDKNMLKTLQETQTGKNKEFVIKMSKKEAEQFKI</sequence>
<accession>A0A1W1WTY6</accession>
<evidence type="ECO:0000313" key="2">
    <source>
        <dbReference type="EMBL" id="SMC09203.1"/>
    </source>
</evidence>
<dbReference type="STRING" id="1069081.SAMN05660197_1008"/>